<proteinExistence type="predicted"/>
<name>A0ACC2F620_DALPE</name>
<evidence type="ECO:0000313" key="1">
    <source>
        <dbReference type="EMBL" id="KAJ7986826.1"/>
    </source>
</evidence>
<accession>A0ACC2F620</accession>
<sequence length="173" mass="19555">MCQEQNFNAPGPGFAAATTATVNTSVTERLIVVPRDRKCTTFRGRSGIGLTEWLDEVKACMRARHLSASEQVFFLFDHLEGEAREEINHRHIIERGDPTKIIAALQEMYGCYESYVALQKAFFSRRQQEGETLQELGLMASVKRSAPSGMPNFEVLLRVQFVEHVLKGALHRE</sequence>
<keyword evidence="2" id="KW-1185">Reference proteome</keyword>
<comment type="caution">
    <text evidence="1">The sequence shown here is derived from an EMBL/GenBank/DDBJ whole genome shotgun (WGS) entry which is preliminary data.</text>
</comment>
<protein>
    <submittedName>
        <fullName evidence="1">Uncharacterized protein</fullName>
    </submittedName>
</protein>
<dbReference type="EMBL" id="CM055760">
    <property type="protein sequence ID" value="KAJ7986826.1"/>
    <property type="molecule type" value="Genomic_DNA"/>
</dbReference>
<dbReference type="Proteomes" id="UP001157502">
    <property type="component" value="Chromosome 33"/>
</dbReference>
<organism evidence="1 2">
    <name type="scientific">Dallia pectoralis</name>
    <name type="common">Alaska blackfish</name>
    <dbReference type="NCBI Taxonomy" id="75939"/>
    <lineage>
        <taxon>Eukaryota</taxon>
        <taxon>Metazoa</taxon>
        <taxon>Chordata</taxon>
        <taxon>Craniata</taxon>
        <taxon>Vertebrata</taxon>
        <taxon>Euteleostomi</taxon>
        <taxon>Actinopterygii</taxon>
        <taxon>Neopterygii</taxon>
        <taxon>Teleostei</taxon>
        <taxon>Protacanthopterygii</taxon>
        <taxon>Esociformes</taxon>
        <taxon>Umbridae</taxon>
        <taxon>Dallia</taxon>
    </lineage>
</organism>
<reference evidence="1" key="1">
    <citation type="submission" date="2021-05" db="EMBL/GenBank/DDBJ databases">
        <authorList>
            <person name="Pan Q."/>
            <person name="Jouanno E."/>
            <person name="Zahm M."/>
            <person name="Klopp C."/>
            <person name="Cabau C."/>
            <person name="Louis A."/>
            <person name="Berthelot C."/>
            <person name="Parey E."/>
            <person name="Roest Crollius H."/>
            <person name="Montfort J."/>
            <person name="Robinson-Rechavi M."/>
            <person name="Bouchez O."/>
            <person name="Lampietro C."/>
            <person name="Lopez Roques C."/>
            <person name="Donnadieu C."/>
            <person name="Postlethwait J."/>
            <person name="Bobe J."/>
            <person name="Dillon D."/>
            <person name="Chandos A."/>
            <person name="von Hippel F."/>
            <person name="Guiguen Y."/>
        </authorList>
    </citation>
    <scope>NUCLEOTIDE SEQUENCE</scope>
    <source>
        <strain evidence="1">YG-Jan2019</strain>
    </source>
</reference>
<gene>
    <name evidence="1" type="ORF">DPEC_G00332420</name>
</gene>
<evidence type="ECO:0000313" key="2">
    <source>
        <dbReference type="Proteomes" id="UP001157502"/>
    </source>
</evidence>